<name>A0ABU7WMP9_9ACTN</name>
<evidence type="ECO:0000313" key="2">
    <source>
        <dbReference type="Proteomes" id="UP001348265"/>
    </source>
</evidence>
<dbReference type="Proteomes" id="UP001348265">
    <property type="component" value="Unassembled WGS sequence"/>
</dbReference>
<keyword evidence="2" id="KW-1185">Reference proteome</keyword>
<gene>
    <name evidence="1" type="ORF">RB636_04200</name>
</gene>
<accession>A0ABU7WMP9</accession>
<evidence type="ECO:0000313" key="1">
    <source>
        <dbReference type="EMBL" id="MEF3112402.1"/>
    </source>
</evidence>
<dbReference type="RefSeq" id="WP_331785399.1">
    <property type="nucleotide sequence ID" value="NZ_JAVFKM010000002.1"/>
</dbReference>
<dbReference type="EMBL" id="JAVFKM010000002">
    <property type="protein sequence ID" value="MEF3112402.1"/>
    <property type="molecule type" value="Genomic_DNA"/>
</dbReference>
<dbReference type="Pfam" id="PF13148">
    <property type="entry name" value="DUF3987"/>
    <property type="match status" value="1"/>
</dbReference>
<comment type="caution">
    <text evidence="1">The sequence shown here is derived from an EMBL/GenBank/DDBJ whole genome shotgun (WGS) entry which is preliminary data.</text>
</comment>
<reference evidence="1 2" key="1">
    <citation type="submission" date="2023-08" db="EMBL/GenBank/DDBJ databases">
        <authorList>
            <person name="Sharma P."/>
            <person name="Verma V."/>
            <person name="Mohan M.K."/>
            <person name="Dubey A.K."/>
        </authorList>
    </citation>
    <scope>NUCLEOTIDE SEQUENCE [LARGE SCALE GENOMIC DNA]</scope>
    <source>
        <strain evidence="1 2">ADP4</strain>
    </source>
</reference>
<protein>
    <submittedName>
        <fullName evidence="1">DUF3987 domain-containing protein</fullName>
    </submittedName>
</protein>
<organism evidence="1 2">
    <name type="scientific">Streptomyces chrestomyceticus</name>
    <dbReference type="NCBI Taxonomy" id="68185"/>
    <lineage>
        <taxon>Bacteria</taxon>
        <taxon>Bacillati</taxon>
        <taxon>Actinomycetota</taxon>
        <taxon>Actinomycetes</taxon>
        <taxon>Kitasatosporales</taxon>
        <taxon>Streptomycetaceae</taxon>
        <taxon>Streptomyces</taxon>
    </lineage>
</organism>
<proteinExistence type="predicted"/>
<sequence>MADSIGRDLELRVTSGLTSGAALVDHVYRQMAKTIEAYGVEDTRVLVVEEEWREILERSSRDPSFTSKIRHCWDCAVLRNNTKKKSENDTPQEVRNARVVFLTHITPSDWRQFVSFTDAAGGSFNRILPIALDDVPLIRERELPSIDTSDLVDAFDWASSERHVMKLSPAADDLNWVLRRAERVLLRSLPQHQGNFVARTAEQTLRVAAVLATTEGTHRITRDHMDAAVSFVRYSVRTALDLTKDGPGKKPKATPEERVLAELTRHPGGVRSAVLQRATGALAADLEHFEARGLIVHQLIKDGPGRPVKLWTIPGKAGRILRPAAGTPMPSARPAAPGGVTTNPFLLALASA</sequence>
<dbReference type="InterPro" id="IPR025048">
    <property type="entry name" value="DUF3987"/>
</dbReference>